<evidence type="ECO:0000313" key="6">
    <source>
        <dbReference type="EMBL" id="MBB4349310.1"/>
    </source>
</evidence>
<dbReference type="GO" id="GO:0030288">
    <property type="term" value="C:outer membrane-bounded periplasmic space"/>
    <property type="evidence" value="ECO:0007669"/>
    <property type="project" value="UniProtKB-ARBA"/>
</dbReference>
<dbReference type="Gene3D" id="3.90.76.10">
    <property type="entry name" value="Dipeptide-binding Protein, Domain 1"/>
    <property type="match status" value="1"/>
</dbReference>
<evidence type="ECO:0000256" key="1">
    <source>
        <dbReference type="ARBA" id="ARBA00004418"/>
    </source>
</evidence>
<keyword evidence="10" id="KW-1185">Reference proteome</keyword>
<gene>
    <name evidence="7" type="ORF">GGE31_002981</name>
    <name evidence="6" type="ORF">GGE33_003072</name>
    <name evidence="8" type="ORF">GGE35_002922</name>
</gene>
<proteinExistence type="inferred from homology"/>
<dbReference type="GO" id="GO:0043190">
    <property type="term" value="C:ATP-binding cassette (ABC) transporter complex"/>
    <property type="evidence" value="ECO:0007669"/>
    <property type="project" value="InterPro"/>
</dbReference>
<dbReference type="Pfam" id="PF00496">
    <property type="entry name" value="SBP_bac_5"/>
    <property type="match status" value="1"/>
</dbReference>
<keyword evidence="3" id="KW-0813">Transport</keyword>
<dbReference type="SUPFAM" id="SSF53850">
    <property type="entry name" value="Periplasmic binding protein-like II"/>
    <property type="match status" value="1"/>
</dbReference>
<evidence type="ECO:0000256" key="4">
    <source>
        <dbReference type="ARBA" id="ARBA00022729"/>
    </source>
</evidence>
<dbReference type="EMBL" id="JACIGW010000003">
    <property type="protein sequence ID" value="MBB4349310.1"/>
    <property type="molecule type" value="Genomic_DNA"/>
</dbReference>
<evidence type="ECO:0000256" key="2">
    <source>
        <dbReference type="ARBA" id="ARBA00005695"/>
    </source>
</evidence>
<dbReference type="Proteomes" id="UP000524535">
    <property type="component" value="Unassembled WGS sequence"/>
</dbReference>
<evidence type="ECO:0000313" key="8">
    <source>
        <dbReference type="EMBL" id="MBB4447100.1"/>
    </source>
</evidence>
<comment type="similarity">
    <text evidence="2">Belongs to the bacterial solute-binding protein 5 family.</text>
</comment>
<evidence type="ECO:0000313" key="9">
    <source>
        <dbReference type="Proteomes" id="UP000520770"/>
    </source>
</evidence>
<keyword evidence="4" id="KW-0732">Signal</keyword>
<dbReference type="EMBL" id="JACIGY010000003">
    <property type="protein sequence ID" value="MBB4412468.1"/>
    <property type="molecule type" value="Genomic_DNA"/>
</dbReference>
<dbReference type="Gene3D" id="3.10.105.10">
    <property type="entry name" value="Dipeptide-binding Protein, Domain 3"/>
    <property type="match status" value="1"/>
</dbReference>
<dbReference type="Proteomes" id="UP000520770">
    <property type="component" value="Unassembled WGS sequence"/>
</dbReference>
<evidence type="ECO:0000313" key="11">
    <source>
        <dbReference type="Proteomes" id="UP000576087"/>
    </source>
</evidence>
<evidence type="ECO:0000259" key="5">
    <source>
        <dbReference type="Pfam" id="PF00496"/>
    </source>
</evidence>
<feature type="domain" description="Solute-binding protein family 5" evidence="5">
    <location>
        <begin position="46"/>
        <end position="396"/>
    </location>
</feature>
<reference evidence="9 10" key="1">
    <citation type="submission" date="2020-08" db="EMBL/GenBank/DDBJ databases">
        <title>Genomic Encyclopedia of Type Strains, Phase IV (KMG-V): Genome sequencing to study the core and pangenomes of soil and plant-associated prokaryotes.</title>
        <authorList>
            <person name="Whitman W."/>
        </authorList>
    </citation>
    <scope>NUCLEOTIDE SEQUENCE [LARGE SCALE GENOMIC DNA]</scope>
    <source>
        <strain evidence="7 10">SEMIA 444</strain>
        <strain evidence="6 9">SEMIA 448</strain>
        <strain evidence="8 11">SEMIA 452</strain>
    </source>
</reference>
<dbReference type="Gene3D" id="3.40.190.10">
    <property type="entry name" value="Periplasmic binding protein-like II"/>
    <property type="match status" value="1"/>
</dbReference>
<dbReference type="AlphaFoldDB" id="A0A7W6WQS0"/>
<dbReference type="InterPro" id="IPR039424">
    <property type="entry name" value="SBP_5"/>
</dbReference>
<dbReference type="InterPro" id="IPR000914">
    <property type="entry name" value="SBP_5_dom"/>
</dbReference>
<dbReference type="CDD" id="cd00995">
    <property type="entry name" value="PBP2_NikA_DppA_OppA_like"/>
    <property type="match status" value="1"/>
</dbReference>
<dbReference type="Proteomes" id="UP000576087">
    <property type="component" value="Unassembled WGS sequence"/>
</dbReference>
<dbReference type="PANTHER" id="PTHR30290:SF9">
    <property type="entry name" value="OLIGOPEPTIDE-BINDING PROTEIN APPA"/>
    <property type="match status" value="1"/>
</dbReference>
<dbReference type="EMBL" id="JACIHM010000003">
    <property type="protein sequence ID" value="MBB4447100.1"/>
    <property type="molecule type" value="Genomic_DNA"/>
</dbReference>
<dbReference type="PANTHER" id="PTHR30290">
    <property type="entry name" value="PERIPLASMIC BINDING COMPONENT OF ABC TRANSPORTER"/>
    <property type="match status" value="1"/>
</dbReference>
<evidence type="ECO:0000313" key="10">
    <source>
        <dbReference type="Proteomes" id="UP000524535"/>
    </source>
</evidence>
<evidence type="ECO:0000256" key="3">
    <source>
        <dbReference type="ARBA" id="ARBA00022448"/>
    </source>
</evidence>
<name>A0A7W6WQS0_9HYPH</name>
<dbReference type="GO" id="GO:1904680">
    <property type="term" value="F:peptide transmembrane transporter activity"/>
    <property type="evidence" value="ECO:0007669"/>
    <property type="project" value="TreeGrafter"/>
</dbReference>
<comment type="subcellular location">
    <subcellularLocation>
        <location evidence="1">Periplasm</location>
    </subcellularLocation>
</comment>
<dbReference type="RefSeq" id="WP_183824359.1">
    <property type="nucleotide sequence ID" value="NZ_JACIGW010000003.1"/>
</dbReference>
<protein>
    <submittedName>
        <fullName evidence="6">Peptide/nickel transport system substrate-binding protein</fullName>
    </submittedName>
</protein>
<evidence type="ECO:0000313" key="7">
    <source>
        <dbReference type="EMBL" id="MBB4412468.1"/>
    </source>
</evidence>
<dbReference type="PIRSF" id="PIRSF002741">
    <property type="entry name" value="MppA"/>
    <property type="match status" value="1"/>
</dbReference>
<dbReference type="GO" id="GO:0015833">
    <property type="term" value="P:peptide transport"/>
    <property type="evidence" value="ECO:0007669"/>
    <property type="project" value="TreeGrafter"/>
</dbReference>
<sequence>MAEDASTTLRVGLYRPIPGIDPSTTGGELTLSIFEGLTRLDSNAQLQPSLATEWKRKDDLTWEFKLREGVQFSDGTPLDARAVADYITLLTAEKSTLSTSGRWRPLLAGTKVVDPTTIQVITKFPYLGLPDRFTTLYIGRQVATDGDLARRWVGTGPYVLDRVDLENGASAFRNETYWGTRPAWKTLKYSVFPTEEARLLALHAHELDMVVQIDPKTISQIANDDHYRTGSKASTWNIVLRIKENEGKPLSDLRVRQALNYGIDKEAIIRGLFNGSVEPSPGQFLVKGWDELNPDLKAFPYDPEKAKALLAEAGYGKGLRLRLDVPTGSYLAVGPASQVIAAQLSKIGVTIEINTLPFPAWVDLTRKPDGDLVYIGHSPAYRFTPERFTQFKSTYDQSHWIDPAFDAAADKALAAQTPEDLKKATNEATQIFHDNLHAVFLYPQPVTWAVRSDIDWEPRIDQSILPQFARPKTGQ</sequence>
<organism evidence="6 9">
    <name type="scientific">Aliirhizobium cellulosilyticum</name>
    <dbReference type="NCBI Taxonomy" id="393664"/>
    <lineage>
        <taxon>Bacteria</taxon>
        <taxon>Pseudomonadati</taxon>
        <taxon>Pseudomonadota</taxon>
        <taxon>Alphaproteobacteria</taxon>
        <taxon>Hyphomicrobiales</taxon>
        <taxon>Rhizobiaceae</taxon>
        <taxon>Aliirhizobium</taxon>
    </lineage>
</organism>
<accession>A0A7W6WQS0</accession>
<comment type="caution">
    <text evidence="6">The sequence shown here is derived from an EMBL/GenBank/DDBJ whole genome shotgun (WGS) entry which is preliminary data.</text>
</comment>
<dbReference type="InterPro" id="IPR030678">
    <property type="entry name" value="Peptide/Ni-bd"/>
</dbReference>